<gene>
    <name evidence="4" type="ORF">SU86_003530</name>
</gene>
<dbReference type="STRING" id="1603555.SU86_003530"/>
<organism evidence="4 5">
    <name type="scientific">Candidatus Nitrosotenuis cloacae</name>
    <dbReference type="NCBI Taxonomy" id="1603555"/>
    <lineage>
        <taxon>Archaea</taxon>
        <taxon>Nitrososphaerota</taxon>
        <taxon>Candidatus Nitrosotenuis</taxon>
    </lineage>
</organism>
<evidence type="ECO:0000313" key="4">
    <source>
        <dbReference type="EMBL" id="AJZ76610.1"/>
    </source>
</evidence>
<keyword evidence="2 3" id="KW-0802">TPR repeat</keyword>
<dbReference type="PANTHER" id="PTHR44943:SF8">
    <property type="entry name" value="TPR REPEAT-CONTAINING PROTEIN MJ0263"/>
    <property type="match status" value="1"/>
</dbReference>
<proteinExistence type="predicted"/>
<keyword evidence="5" id="KW-1185">Reference proteome</keyword>
<dbReference type="Pfam" id="PF13181">
    <property type="entry name" value="TPR_8"/>
    <property type="match status" value="1"/>
</dbReference>
<evidence type="ECO:0000256" key="2">
    <source>
        <dbReference type="ARBA" id="ARBA00022803"/>
    </source>
</evidence>
<sequence>MAYIGNPIDVIKKLHSDKQWDEIVSFCQKMLDSDPKDMVALQNMATAFLNLGKFDQVLSCCDAVLDLNEFDEYALKNKILALERLGRHDQIIPYCDKLLIKNPTHTWALNSKGLACNEVGKHTDALNYYSMALRVEPNNITSLLNKALTLSFLGKYDESISYYDDVQKQEKLSDAASAKSEAYQRLGKEDEAFLAAQGMLVSDIIRYVSEAKAKKMKIFDYYCMVEYEDLERREKEHQQKLNSRLR</sequence>
<dbReference type="EMBL" id="CP011097">
    <property type="protein sequence ID" value="AJZ76610.1"/>
    <property type="molecule type" value="Genomic_DNA"/>
</dbReference>
<dbReference type="Gene3D" id="1.25.40.10">
    <property type="entry name" value="Tetratricopeptide repeat domain"/>
    <property type="match status" value="2"/>
</dbReference>
<accession>A0A3G1B6N5</accession>
<dbReference type="InterPro" id="IPR019734">
    <property type="entry name" value="TPR_rpt"/>
</dbReference>
<dbReference type="InterPro" id="IPR051685">
    <property type="entry name" value="Ycf3/AcsC/BcsC/TPR_MFPF"/>
</dbReference>
<reference evidence="4 5" key="1">
    <citation type="journal article" date="2016" name="Sci. Rep.">
        <title>A novel ammonia-oxidizing archaeon from wastewater treatment plant: Its enrichment, physiological and genomic characteristics.</title>
        <authorList>
            <person name="Li Y."/>
            <person name="Ding K."/>
            <person name="Wen X."/>
            <person name="Zhang B."/>
            <person name="Shen B."/>
            <person name="Yang Y."/>
        </authorList>
    </citation>
    <scope>NUCLEOTIDE SEQUENCE [LARGE SCALE GENOMIC DNA]</scope>
    <source>
        <strain evidence="4 5">SAT1</strain>
    </source>
</reference>
<dbReference type="Proteomes" id="UP000266745">
    <property type="component" value="Chromosome"/>
</dbReference>
<evidence type="ECO:0000256" key="1">
    <source>
        <dbReference type="ARBA" id="ARBA00022737"/>
    </source>
</evidence>
<feature type="repeat" description="TPR" evidence="3">
    <location>
        <begin position="106"/>
        <end position="139"/>
    </location>
</feature>
<dbReference type="InterPro" id="IPR011990">
    <property type="entry name" value="TPR-like_helical_dom_sf"/>
</dbReference>
<name>A0A3G1B6N5_9ARCH</name>
<evidence type="ECO:0000313" key="5">
    <source>
        <dbReference type="Proteomes" id="UP000266745"/>
    </source>
</evidence>
<dbReference type="KEGG" id="tah:SU86_003530"/>
<keyword evidence="1" id="KW-0677">Repeat</keyword>
<dbReference type="PROSITE" id="PS50005">
    <property type="entry name" value="TPR"/>
    <property type="match status" value="1"/>
</dbReference>
<dbReference type="AlphaFoldDB" id="A0A3G1B6N5"/>
<dbReference type="SUPFAM" id="SSF48452">
    <property type="entry name" value="TPR-like"/>
    <property type="match status" value="1"/>
</dbReference>
<evidence type="ECO:0000256" key="3">
    <source>
        <dbReference type="PROSITE-ProRule" id="PRU00339"/>
    </source>
</evidence>
<protein>
    <submittedName>
        <fullName evidence="4">Uncharacterized protein</fullName>
    </submittedName>
</protein>
<dbReference type="SMART" id="SM00028">
    <property type="entry name" value="TPR"/>
    <property type="match status" value="4"/>
</dbReference>
<dbReference type="PANTHER" id="PTHR44943">
    <property type="entry name" value="CELLULOSE SYNTHASE OPERON PROTEIN C"/>
    <property type="match status" value="1"/>
</dbReference>